<evidence type="ECO:0000256" key="1">
    <source>
        <dbReference type="ARBA" id="ARBA00022801"/>
    </source>
</evidence>
<dbReference type="EMBL" id="BAAAQT010000006">
    <property type="protein sequence ID" value="GAA2174160.1"/>
    <property type="molecule type" value="Genomic_DNA"/>
</dbReference>
<dbReference type="RefSeq" id="WP_344342981.1">
    <property type="nucleotide sequence ID" value="NZ_BAAAQT010000006.1"/>
</dbReference>
<dbReference type="Gene3D" id="3.40.50.1820">
    <property type="entry name" value="alpha/beta hydrolase"/>
    <property type="match status" value="1"/>
</dbReference>
<comment type="caution">
    <text evidence="3">The sequence shown here is derived from an EMBL/GenBank/DDBJ whole genome shotgun (WGS) entry which is preliminary data.</text>
</comment>
<evidence type="ECO:0000313" key="4">
    <source>
        <dbReference type="Proteomes" id="UP001501599"/>
    </source>
</evidence>
<name>A0ABN3AT09_9MICO</name>
<protein>
    <submittedName>
        <fullName evidence="3">Alpha/beta hydrolase</fullName>
    </submittedName>
</protein>
<evidence type="ECO:0000259" key="2">
    <source>
        <dbReference type="Pfam" id="PF20434"/>
    </source>
</evidence>
<evidence type="ECO:0000313" key="3">
    <source>
        <dbReference type="EMBL" id="GAA2174160.1"/>
    </source>
</evidence>
<dbReference type="InterPro" id="IPR049492">
    <property type="entry name" value="BD-FAE-like_dom"/>
</dbReference>
<dbReference type="GO" id="GO:0016787">
    <property type="term" value="F:hydrolase activity"/>
    <property type="evidence" value="ECO:0007669"/>
    <property type="project" value="UniProtKB-KW"/>
</dbReference>
<accession>A0ABN3AT09</accession>
<dbReference type="InterPro" id="IPR050300">
    <property type="entry name" value="GDXG_lipolytic_enzyme"/>
</dbReference>
<dbReference type="Pfam" id="PF20434">
    <property type="entry name" value="BD-FAE"/>
    <property type="match status" value="1"/>
</dbReference>
<dbReference type="PROSITE" id="PS51318">
    <property type="entry name" value="TAT"/>
    <property type="match status" value="1"/>
</dbReference>
<gene>
    <name evidence="3" type="ORF">GCM10009846_19040</name>
</gene>
<reference evidence="3 4" key="1">
    <citation type="journal article" date="2019" name="Int. J. Syst. Evol. Microbiol.">
        <title>The Global Catalogue of Microorganisms (GCM) 10K type strain sequencing project: providing services to taxonomists for standard genome sequencing and annotation.</title>
        <authorList>
            <consortium name="The Broad Institute Genomics Platform"/>
            <consortium name="The Broad Institute Genome Sequencing Center for Infectious Disease"/>
            <person name="Wu L."/>
            <person name="Ma J."/>
        </authorList>
    </citation>
    <scope>NUCLEOTIDE SEQUENCE [LARGE SCALE GENOMIC DNA]</scope>
    <source>
        <strain evidence="3 4">JCM 16026</strain>
    </source>
</reference>
<organism evidence="3 4">
    <name type="scientific">Agrococcus versicolor</name>
    <dbReference type="NCBI Taxonomy" id="501482"/>
    <lineage>
        <taxon>Bacteria</taxon>
        <taxon>Bacillati</taxon>
        <taxon>Actinomycetota</taxon>
        <taxon>Actinomycetes</taxon>
        <taxon>Micrococcales</taxon>
        <taxon>Microbacteriaceae</taxon>
        <taxon>Agrococcus</taxon>
    </lineage>
</organism>
<dbReference type="PANTHER" id="PTHR48081">
    <property type="entry name" value="AB HYDROLASE SUPERFAMILY PROTEIN C4A8.06C"/>
    <property type="match status" value="1"/>
</dbReference>
<keyword evidence="1 3" id="KW-0378">Hydrolase</keyword>
<keyword evidence="4" id="KW-1185">Reference proteome</keyword>
<dbReference type="PANTHER" id="PTHR48081:SF33">
    <property type="entry name" value="KYNURENINE FORMAMIDASE"/>
    <property type="match status" value="1"/>
</dbReference>
<dbReference type="PROSITE" id="PS51257">
    <property type="entry name" value="PROKAR_LIPOPROTEIN"/>
    <property type="match status" value="1"/>
</dbReference>
<dbReference type="Proteomes" id="UP001501599">
    <property type="component" value="Unassembled WGS sequence"/>
</dbReference>
<sequence>MLSRRALLGGLGGVGALVLAGCVGDGAPSPADPATSEDAGVTTTHAYGDDPAQVCDLILPSAEPRATVILVHGGYWQAGYDRTLEDAVAADLVADGYAVWNVDYRGVGAGGGRPATFDDIAAAVDLLATVGAEAGLDLARVAIVGHSAGGQLALWAAGRPTLPEGVPGAGPLLVPIAAASQAGVNDLVTAQEQFLGGASVASLLEIDPDVPVPADVAAITSPAQMVPLGVPQLIVTGADDVTVPPSQSETYADAATAAGDDVRLEVVAGEEHFAHLDPGSECWALVKAWLLDVLG</sequence>
<dbReference type="InterPro" id="IPR029058">
    <property type="entry name" value="AB_hydrolase_fold"/>
</dbReference>
<proteinExistence type="predicted"/>
<dbReference type="SUPFAM" id="SSF53474">
    <property type="entry name" value="alpha/beta-Hydrolases"/>
    <property type="match status" value="1"/>
</dbReference>
<dbReference type="InterPro" id="IPR006311">
    <property type="entry name" value="TAT_signal"/>
</dbReference>
<feature type="domain" description="BD-FAE-like" evidence="2">
    <location>
        <begin position="56"/>
        <end position="251"/>
    </location>
</feature>